<gene>
    <name evidence="1" type="ORF">Pint_22987</name>
</gene>
<dbReference type="EMBL" id="CM047741">
    <property type="protein sequence ID" value="KAJ0038629.1"/>
    <property type="molecule type" value="Genomic_DNA"/>
</dbReference>
<name>A0ACC0YK30_9ROSI</name>
<evidence type="ECO:0000313" key="2">
    <source>
        <dbReference type="Proteomes" id="UP001163603"/>
    </source>
</evidence>
<evidence type="ECO:0000313" key="1">
    <source>
        <dbReference type="EMBL" id="KAJ0038629.1"/>
    </source>
</evidence>
<dbReference type="Proteomes" id="UP001163603">
    <property type="component" value="Chromosome 6"/>
</dbReference>
<comment type="caution">
    <text evidence="1">The sequence shown here is derived from an EMBL/GenBank/DDBJ whole genome shotgun (WGS) entry which is preliminary data.</text>
</comment>
<proteinExistence type="predicted"/>
<organism evidence="1 2">
    <name type="scientific">Pistacia integerrima</name>
    <dbReference type="NCBI Taxonomy" id="434235"/>
    <lineage>
        <taxon>Eukaryota</taxon>
        <taxon>Viridiplantae</taxon>
        <taxon>Streptophyta</taxon>
        <taxon>Embryophyta</taxon>
        <taxon>Tracheophyta</taxon>
        <taxon>Spermatophyta</taxon>
        <taxon>Magnoliopsida</taxon>
        <taxon>eudicotyledons</taxon>
        <taxon>Gunneridae</taxon>
        <taxon>Pentapetalae</taxon>
        <taxon>rosids</taxon>
        <taxon>malvids</taxon>
        <taxon>Sapindales</taxon>
        <taxon>Anacardiaceae</taxon>
        <taxon>Pistacia</taxon>
    </lineage>
</organism>
<keyword evidence="2" id="KW-1185">Reference proteome</keyword>
<reference evidence="2" key="1">
    <citation type="journal article" date="2023" name="G3 (Bethesda)">
        <title>Genome assembly and association tests identify interacting loci associated with vigor, precocity, and sex in interspecific pistachio rootstocks.</title>
        <authorList>
            <person name="Palmer W."/>
            <person name="Jacygrad E."/>
            <person name="Sagayaradj S."/>
            <person name="Cavanaugh K."/>
            <person name="Han R."/>
            <person name="Bertier L."/>
            <person name="Beede B."/>
            <person name="Kafkas S."/>
            <person name="Golino D."/>
            <person name="Preece J."/>
            <person name="Michelmore R."/>
        </authorList>
    </citation>
    <scope>NUCLEOTIDE SEQUENCE [LARGE SCALE GENOMIC DNA]</scope>
</reference>
<sequence length="11" mass="1170">MGYAFVLIGLS</sequence>
<accession>A0ACC0YK30</accession>
<protein>
    <submittedName>
        <fullName evidence="1">Uncharacterized protein</fullName>
    </submittedName>
</protein>